<dbReference type="EMBL" id="CAMGZC010000398">
    <property type="protein sequence ID" value="CAI0647101.1"/>
    <property type="molecule type" value="Genomic_DNA"/>
</dbReference>
<dbReference type="Proteomes" id="UP001152533">
    <property type="component" value="Unassembled WGS sequence"/>
</dbReference>
<keyword evidence="2" id="KW-1185">Reference proteome</keyword>
<dbReference type="InterPro" id="IPR032675">
    <property type="entry name" value="LRR_dom_sf"/>
</dbReference>
<reference evidence="1" key="1">
    <citation type="submission" date="2022-08" db="EMBL/GenBank/DDBJ databases">
        <authorList>
            <person name="Giroux E."/>
            <person name="Giroux E."/>
        </authorList>
    </citation>
    <scope>NUCLEOTIDE SEQUENCE</scope>
    <source>
        <strain evidence="1">H1091258</strain>
    </source>
</reference>
<dbReference type="AlphaFoldDB" id="A0A9W4WJB6"/>
<sequence length="531" mass="59864">MAKVPNEFWKPLAKLIERLPRLKDLLYACPNQFPPCLLAALHEQHPSCRLHLRNFHLHSIKDRHGLAAVLDAEETDHELRLASSPCLHSIRYSYANSHGDYGRFNNNEEPNPNNIHTSAVMRYVTRMAPNLKRVHLRPVPDVPDESTQSFPPKPWEAVSHLDLPQLLASLTSIEMDQGFYVSDEVIKVWRESTEMSVLRVLKLKMLQVPALQELAKCNLTSLVHLNIALPYVDRRSYWDVVADALRRVSSHLVTLKIGGLSSEIALDSVLGPCLRTLDLATYNSRVFQEKDILEIAARSPLVECLTLRIPRRKGNASEVASYRALGKLKRLRDLSITLVVRPPPISRATLESMGVEDYAYGVFEREIWRVTANKDPGFSTGALKTAVINSAVDARLVRSIVEVITAAKQRSGAVSLELLQVDVTGYDQIKLSNKDDTGTAFGEYCSLLGLPWIAWRFVNSDNRAEYFVIPGQDDKDIYRHDKDPIEEVGGIFLWIIEMVWPRAAPTKDLVGRAWHSFPLETDDAIDSPQST</sequence>
<gene>
    <name evidence="1" type="ORF">CGXH109_LOCUS62196</name>
</gene>
<comment type="caution">
    <text evidence="1">The sequence shown here is derived from an EMBL/GenBank/DDBJ whole genome shotgun (WGS) entry which is preliminary data.</text>
</comment>
<proteinExistence type="predicted"/>
<name>A0A9W4WJB6_9PEZI</name>
<evidence type="ECO:0000313" key="2">
    <source>
        <dbReference type="Proteomes" id="UP001152533"/>
    </source>
</evidence>
<organism evidence="1 2">
    <name type="scientific">Colletotrichum noveboracense</name>
    <dbReference type="NCBI Taxonomy" id="2664923"/>
    <lineage>
        <taxon>Eukaryota</taxon>
        <taxon>Fungi</taxon>
        <taxon>Dikarya</taxon>
        <taxon>Ascomycota</taxon>
        <taxon>Pezizomycotina</taxon>
        <taxon>Sordariomycetes</taxon>
        <taxon>Hypocreomycetidae</taxon>
        <taxon>Glomerellales</taxon>
        <taxon>Glomerellaceae</taxon>
        <taxon>Colletotrichum</taxon>
        <taxon>Colletotrichum gloeosporioides species complex</taxon>
    </lineage>
</organism>
<accession>A0A9W4WJB6</accession>
<dbReference type="Gene3D" id="3.80.10.10">
    <property type="entry name" value="Ribonuclease Inhibitor"/>
    <property type="match status" value="1"/>
</dbReference>
<protein>
    <recommendedName>
        <fullName evidence="3">F-box domain-containing protein</fullName>
    </recommendedName>
</protein>
<evidence type="ECO:0008006" key="3">
    <source>
        <dbReference type="Google" id="ProtNLM"/>
    </source>
</evidence>
<evidence type="ECO:0000313" key="1">
    <source>
        <dbReference type="EMBL" id="CAI0647101.1"/>
    </source>
</evidence>